<dbReference type="InterPro" id="IPR014782">
    <property type="entry name" value="Peptidase_M1_dom"/>
</dbReference>
<keyword evidence="11" id="KW-0482">Metalloprotease</keyword>
<dbReference type="InterPro" id="IPR027268">
    <property type="entry name" value="Peptidase_M4/M1_CTD_sf"/>
</dbReference>
<evidence type="ECO:0000256" key="12">
    <source>
        <dbReference type="ARBA" id="ARBA00029811"/>
    </source>
</evidence>
<dbReference type="PANTHER" id="PTHR11533">
    <property type="entry name" value="PROTEASE M1 ZINC METALLOPROTEASE"/>
    <property type="match status" value="1"/>
</dbReference>
<proteinExistence type="inferred from homology"/>
<dbReference type="GO" id="GO:0042277">
    <property type="term" value="F:peptide binding"/>
    <property type="evidence" value="ECO:0007669"/>
    <property type="project" value="TreeGrafter"/>
</dbReference>
<sequence length="938" mass="99451">MVDRMIETSNPKDTMTPTRPPNGARPRRHLSIAATLALAAGMLVLPAQAAFAAEPIDGAPTAGDTVFPNVGNSGYDALDYAVAIAWSPDTVQSDGLVSGTIESATTTMTANASQPLRSFTLDFEGMEVDSVTVNGEPANWVRDVDAAAIKYKLVVTPATPVSGEFTTTISYHGVPVTHIDADGSAEGWSRTSDGAILLGQPVGMMAGFPHNNTPADKATYTFTVDIPSQLSAANGTGLSDAAVVSNGELVSRTPSEDATRTTWIWRQNQQMASELAVIGIGRYDIIETQLALSDGRVIPSWSFMDSTLSAANKTTITNRVNQLETITRNLESVYGPYPGNSTGVIVDTVPAEINYALETQDRSFFPSVNSVNGNTLIHELVHQWYGDHVSPTTWTDIWIGEGMATWGPTHYNSAAGFGSGSSTEQTYFNSWNSVPATSVNWSIPPGAQTDSAALYGYQTYTRSAQFWEALKIAIGDEAFFGVVRQWQDRFGGTSVSGSELKALAEELSGRDLTAFWEDWILTPGKPDWPEKLTASLASDRSDAVGRGDRVEYTLSAENTGRIPLASSVVTVDVSSVLARAAIEEPLAEGLTLDGTTLSWAVPATATGASSTVAFAAVVDDAASGGTLEAQATVATLGGTCVSCGTSLEVTEYELSPAPKPTVSGPARAGETLTAQAAGWPEGTTFAYQWSVGGKPVDGATAQTFAVPETAVGSPVTVTVTGTKAGYLPTKATSDPTAPVAPAPKPGPFRDVTPSTKFSKEINWMAEAGLATGIRKTDANGAVYFDYEPKTAVTREAVAAFLFRLEAPRGYTAPKVSPFADVRPGDKFYREIAWMHEAGLARGIKQPAGKPDYAPKATITREAMAAFMYRKDARGGFVAPKSSPFADVRPGDRFYREIAWMYDSGLSTGIKQASGKPAYAPKANMSREAMAAFLYRAEH</sequence>
<evidence type="ECO:0000256" key="5">
    <source>
        <dbReference type="ARBA" id="ARBA00015611"/>
    </source>
</evidence>
<dbReference type="SUPFAM" id="SSF63737">
    <property type="entry name" value="Leukotriene A4 hydrolase N-terminal domain"/>
    <property type="match status" value="1"/>
</dbReference>
<feature type="domain" description="SLH" evidence="15">
    <location>
        <begin position="744"/>
        <end position="815"/>
    </location>
</feature>
<dbReference type="EMBL" id="MWZD01000014">
    <property type="protein sequence ID" value="PRI11806.1"/>
    <property type="molecule type" value="Genomic_DNA"/>
</dbReference>
<dbReference type="GO" id="GO:0005737">
    <property type="term" value="C:cytoplasm"/>
    <property type="evidence" value="ECO:0007669"/>
    <property type="project" value="TreeGrafter"/>
</dbReference>
<dbReference type="Gene3D" id="1.10.390.10">
    <property type="entry name" value="Neutral Protease Domain 2"/>
    <property type="match status" value="1"/>
</dbReference>
<comment type="catalytic activity">
    <reaction evidence="1">
        <text>Release of an N-terminal amino acid, Xaa-|-Yaa- from a peptide, amide or arylamide. Xaa is preferably Ala, but may be most amino acids including Pro (slow action). When a terminal hydrophobic residue is followed by a prolyl residue, the two may be released as an intact Xaa-Pro dipeptide.</text>
        <dbReference type="EC" id="3.4.11.2"/>
    </reaction>
</comment>
<evidence type="ECO:0000256" key="2">
    <source>
        <dbReference type="ARBA" id="ARBA00001947"/>
    </source>
</evidence>
<dbReference type="CDD" id="cd09603">
    <property type="entry name" value="M1_APN_like"/>
    <property type="match status" value="1"/>
</dbReference>
<dbReference type="Gene3D" id="2.60.40.2700">
    <property type="match status" value="1"/>
</dbReference>
<keyword evidence="9" id="KW-0378">Hydrolase</keyword>
<evidence type="ECO:0000256" key="9">
    <source>
        <dbReference type="ARBA" id="ARBA00022801"/>
    </source>
</evidence>
<evidence type="ECO:0000256" key="6">
    <source>
        <dbReference type="ARBA" id="ARBA00022438"/>
    </source>
</evidence>
<dbReference type="AlphaFoldDB" id="A0A2S9QQE2"/>
<evidence type="ECO:0000256" key="3">
    <source>
        <dbReference type="ARBA" id="ARBA00010136"/>
    </source>
</evidence>
<dbReference type="GO" id="GO:0006508">
    <property type="term" value="P:proteolysis"/>
    <property type="evidence" value="ECO:0007669"/>
    <property type="project" value="UniProtKB-KW"/>
</dbReference>
<dbReference type="PRINTS" id="PR00756">
    <property type="entry name" value="ALADIPTASE"/>
</dbReference>
<dbReference type="Pfam" id="PF01433">
    <property type="entry name" value="Peptidase_M1"/>
    <property type="match status" value="1"/>
</dbReference>
<evidence type="ECO:0000256" key="10">
    <source>
        <dbReference type="ARBA" id="ARBA00022833"/>
    </source>
</evidence>
<keyword evidence="17" id="KW-1185">Reference proteome</keyword>
<accession>A0A2S9QQE2</accession>
<keyword evidence="10" id="KW-0862">Zinc</keyword>
<reference evidence="16 17" key="1">
    <citation type="journal article" date="2017" name="New Microbes New Infect">
        <title>Genome sequence of 'Leucobacter massiliensis' sp. nov. isolated from human pharynx after travel to the 2014 Hajj.</title>
        <authorList>
            <person name="Leangapichart T."/>
            <person name="Gautret P."/>
            <person name="Nguyen T.T."/>
            <person name="Armstrong N."/>
            <person name="Rolain J.M."/>
        </authorList>
    </citation>
    <scope>NUCLEOTIDE SEQUENCE [LARGE SCALE GENOMIC DNA]</scope>
    <source>
        <strain evidence="16 17">122RC15</strain>
    </source>
</reference>
<protein>
    <recommendedName>
        <fullName evidence="5">Aminopeptidase N</fullName>
        <ecNumber evidence="4">3.4.11.2</ecNumber>
    </recommendedName>
    <alternativeName>
        <fullName evidence="12">Alanine aminopeptidase</fullName>
    </alternativeName>
    <alternativeName>
        <fullName evidence="13">Lysyl aminopeptidase</fullName>
    </alternativeName>
</protein>
<dbReference type="GO" id="GO:0005615">
    <property type="term" value="C:extracellular space"/>
    <property type="evidence" value="ECO:0007669"/>
    <property type="project" value="TreeGrafter"/>
</dbReference>
<evidence type="ECO:0000313" key="16">
    <source>
        <dbReference type="EMBL" id="PRI11806.1"/>
    </source>
</evidence>
<dbReference type="InterPro" id="IPR050344">
    <property type="entry name" value="Peptidase_M1_aminopeptidases"/>
</dbReference>
<organism evidence="16 17">
    <name type="scientific">Leucobacter massiliensis</name>
    <dbReference type="NCBI Taxonomy" id="1686285"/>
    <lineage>
        <taxon>Bacteria</taxon>
        <taxon>Bacillati</taxon>
        <taxon>Actinomycetota</taxon>
        <taxon>Actinomycetes</taxon>
        <taxon>Micrococcales</taxon>
        <taxon>Microbacteriaceae</taxon>
        <taxon>Leucobacter</taxon>
    </lineage>
</organism>
<dbReference type="Proteomes" id="UP000238650">
    <property type="component" value="Unassembled WGS sequence"/>
</dbReference>
<comment type="similarity">
    <text evidence="3">Belongs to the peptidase M1 family.</text>
</comment>
<evidence type="ECO:0000256" key="1">
    <source>
        <dbReference type="ARBA" id="ARBA00000098"/>
    </source>
</evidence>
<dbReference type="EC" id="3.4.11.2" evidence="4"/>
<comment type="caution">
    <text evidence="16">The sequence shown here is derived from an EMBL/GenBank/DDBJ whole genome shotgun (WGS) entry which is preliminary data.</text>
</comment>
<dbReference type="InterPro" id="IPR001930">
    <property type="entry name" value="Peptidase_M1"/>
</dbReference>
<dbReference type="GO" id="GO:0070006">
    <property type="term" value="F:metalloaminopeptidase activity"/>
    <property type="evidence" value="ECO:0007669"/>
    <property type="project" value="TreeGrafter"/>
</dbReference>
<dbReference type="OrthoDB" id="100605at2"/>
<dbReference type="GO" id="GO:0043171">
    <property type="term" value="P:peptide catabolic process"/>
    <property type="evidence" value="ECO:0007669"/>
    <property type="project" value="TreeGrafter"/>
</dbReference>
<evidence type="ECO:0000256" key="4">
    <source>
        <dbReference type="ARBA" id="ARBA00012564"/>
    </source>
</evidence>
<evidence type="ECO:0000256" key="7">
    <source>
        <dbReference type="ARBA" id="ARBA00022670"/>
    </source>
</evidence>
<evidence type="ECO:0000256" key="8">
    <source>
        <dbReference type="ARBA" id="ARBA00022723"/>
    </source>
</evidence>
<dbReference type="GO" id="GO:0016285">
    <property type="term" value="F:alanyl aminopeptidase activity"/>
    <property type="evidence" value="ECO:0007669"/>
    <property type="project" value="UniProtKB-EC"/>
</dbReference>
<dbReference type="SUPFAM" id="SSF55486">
    <property type="entry name" value="Metalloproteases ('zincins'), catalytic domain"/>
    <property type="match status" value="1"/>
</dbReference>
<gene>
    <name evidence="16" type="ORF">B4915_05055</name>
</gene>
<feature type="region of interest" description="Disordered" evidence="14">
    <location>
        <begin position="729"/>
        <end position="753"/>
    </location>
</feature>
<dbReference type="Gene3D" id="2.60.40.1730">
    <property type="entry name" value="tricorn interacting facor f3 domain"/>
    <property type="match status" value="1"/>
</dbReference>
<feature type="region of interest" description="Disordered" evidence="14">
    <location>
        <begin position="1"/>
        <end position="26"/>
    </location>
</feature>
<keyword evidence="8" id="KW-0479">Metal-binding</keyword>
<keyword evidence="7" id="KW-0645">Protease</keyword>
<dbReference type="InterPro" id="IPR042097">
    <property type="entry name" value="Aminopeptidase_N-like_N_sf"/>
</dbReference>
<dbReference type="InterPro" id="IPR001119">
    <property type="entry name" value="SLH_dom"/>
</dbReference>
<dbReference type="PROSITE" id="PS51272">
    <property type="entry name" value="SLH"/>
    <property type="match status" value="2"/>
</dbReference>
<dbReference type="GO" id="GO:0016020">
    <property type="term" value="C:membrane"/>
    <property type="evidence" value="ECO:0007669"/>
    <property type="project" value="TreeGrafter"/>
</dbReference>
<evidence type="ECO:0000313" key="17">
    <source>
        <dbReference type="Proteomes" id="UP000238650"/>
    </source>
</evidence>
<feature type="domain" description="SLH" evidence="15">
    <location>
        <begin position="880"/>
        <end position="938"/>
    </location>
</feature>
<dbReference type="Pfam" id="PF00395">
    <property type="entry name" value="SLH"/>
    <property type="match status" value="1"/>
</dbReference>
<dbReference type="PANTHER" id="PTHR11533:SF174">
    <property type="entry name" value="PUROMYCIN-SENSITIVE AMINOPEPTIDASE-RELATED"/>
    <property type="match status" value="1"/>
</dbReference>
<name>A0A2S9QQE2_9MICO</name>
<dbReference type="GO" id="GO:0008270">
    <property type="term" value="F:zinc ion binding"/>
    <property type="evidence" value="ECO:0007669"/>
    <property type="project" value="InterPro"/>
</dbReference>
<comment type="cofactor">
    <cofactor evidence="2">
        <name>Zn(2+)</name>
        <dbReference type="ChEBI" id="CHEBI:29105"/>
    </cofactor>
</comment>
<evidence type="ECO:0000256" key="11">
    <source>
        <dbReference type="ARBA" id="ARBA00023049"/>
    </source>
</evidence>
<feature type="compositionally biased region" description="Polar residues" evidence="14">
    <location>
        <begin position="7"/>
        <end position="17"/>
    </location>
</feature>
<evidence type="ECO:0000259" key="15">
    <source>
        <dbReference type="PROSITE" id="PS51272"/>
    </source>
</evidence>
<evidence type="ECO:0000256" key="14">
    <source>
        <dbReference type="SAM" id="MobiDB-lite"/>
    </source>
</evidence>
<keyword evidence="6" id="KW-0031">Aminopeptidase</keyword>
<evidence type="ECO:0000256" key="13">
    <source>
        <dbReference type="ARBA" id="ARBA00031533"/>
    </source>
</evidence>